<keyword evidence="7" id="KW-0238">DNA-binding</keyword>
<dbReference type="InterPro" id="IPR028002">
    <property type="entry name" value="Myb_DNA-bind_5"/>
</dbReference>
<gene>
    <name evidence="7" type="ORF">QE152_g40819</name>
</gene>
<proteinExistence type="predicted"/>
<evidence type="ECO:0000256" key="3">
    <source>
        <dbReference type="ARBA" id="ARBA00023015"/>
    </source>
</evidence>
<evidence type="ECO:0000256" key="4">
    <source>
        <dbReference type="ARBA" id="ARBA00023163"/>
    </source>
</evidence>
<sequence>KKYKHILENKKTDTVSNKKKIEAWNDLANDFNSTCGEVLRDGKTLKSKYENLKKRTKEKFAAEKASKTLKSKYENLKKRTKEKFAAEKASIKKTGGGPHEEKTFTQLEYDIKELIGIQLTGTQSMFDDDRDTNHIEIADHDYYQFIPNYNSIQATPGTSWAKYTPELLKTPKSTPLVKRQAHCQKNQLCSKVTQWASTKNEIADLQKTCYLEEHNLKIELLKEAHAAEII</sequence>
<dbReference type="EMBL" id="JASPKY010001476">
    <property type="protein sequence ID" value="KAK9674833.1"/>
    <property type="molecule type" value="Genomic_DNA"/>
</dbReference>
<reference evidence="7 8" key="1">
    <citation type="journal article" date="2024" name="BMC Genomics">
        <title>De novo assembly and annotation of Popillia japonica's genome with initial clues to its potential as an invasive pest.</title>
        <authorList>
            <person name="Cucini C."/>
            <person name="Boschi S."/>
            <person name="Funari R."/>
            <person name="Cardaioli E."/>
            <person name="Iannotti N."/>
            <person name="Marturano G."/>
            <person name="Paoli F."/>
            <person name="Bruttini M."/>
            <person name="Carapelli A."/>
            <person name="Frati F."/>
            <person name="Nardi F."/>
        </authorList>
    </citation>
    <scope>NUCLEOTIDE SEQUENCE [LARGE SCALE GENOMIC DNA]</scope>
    <source>
        <strain evidence="7">DMR45628</strain>
    </source>
</reference>
<evidence type="ECO:0000256" key="1">
    <source>
        <dbReference type="ARBA" id="ARBA00011764"/>
    </source>
</evidence>
<comment type="function">
    <text evidence="5">Involved in transvection phenomena (= synapsis-dependent gene expression), where the synaptic pairing of chromosomes carrying genes with which zeste interacts influences the expression of these genes. Zeste binds to DNA and stimulates transcription from a nearby promoter.</text>
</comment>
<keyword evidence="4" id="KW-0804">Transcription</keyword>
<evidence type="ECO:0000256" key="2">
    <source>
        <dbReference type="ARBA" id="ARBA00016807"/>
    </source>
</evidence>
<feature type="domain" description="Myb/SANT-like DNA-binding" evidence="6">
    <location>
        <begin position="1"/>
        <end position="61"/>
    </location>
</feature>
<dbReference type="PANTHER" id="PTHR21411:SF0">
    <property type="entry name" value="REGULATORY PROTEIN ZESTE"/>
    <property type="match status" value="1"/>
</dbReference>
<dbReference type="PANTHER" id="PTHR21411">
    <property type="entry name" value="APONTIC"/>
    <property type="match status" value="1"/>
</dbReference>
<evidence type="ECO:0000313" key="7">
    <source>
        <dbReference type="EMBL" id="KAK9674833.1"/>
    </source>
</evidence>
<dbReference type="AlphaFoldDB" id="A0AAW1HF84"/>
<comment type="caution">
    <text evidence="7">The sequence shown here is derived from an EMBL/GenBank/DDBJ whole genome shotgun (WGS) entry which is preliminary data.</text>
</comment>
<comment type="subunit">
    <text evidence="1">Self-associates forming complexes of several hundred monomers.</text>
</comment>
<dbReference type="Pfam" id="PF13873">
    <property type="entry name" value="Myb_DNA-bind_5"/>
    <property type="match status" value="1"/>
</dbReference>
<accession>A0AAW1HF84</accession>
<keyword evidence="3" id="KW-0805">Transcription regulation</keyword>
<organism evidence="7 8">
    <name type="scientific">Popillia japonica</name>
    <name type="common">Japanese beetle</name>
    <dbReference type="NCBI Taxonomy" id="7064"/>
    <lineage>
        <taxon>Eukaryota</taxon>
        <taxon>Metazoa</taxon>
        <taxon>Ecdysozoa</taxon>
        <taxon>Arthropoda</taxon>
        <taxon>Hexapoda</taxon>
        <taxon>Insecta</taxon>
        <taxon>Pterygota</taxon>
        <taxon>Neoptera</taxon>
        <taxon>Endopterygota</taxon>
        <taxon>Coleoptera</taxon>
        <taxon>Polyphaga</taxon>
        <taxon>Scarabaeiformia</taxon>
        <taxon>Scarabaeidae</taxon>
        <taxon>Rutelinae</taxon>
        <taxon>Popillia</taxon>
    </lineage>
</organism>
<name>A0AAW1HF84_POPJA</name>
<dbReference type="Proteomes" id="UP001458880">
    <property type="component" value="Unassembled WGS sequence"/>
</dbReference>
<feature type="non-terminal residue" evidence="7">
    <location>
        <position position="1"/>
    </location>
</feature>
<evidence type="ECO:0000256" key="5">
    <source>
        <dbReference type="ARBA" id="ARBA00025466"/>
    </source>
</evidence>
<keyword evidence="8" id="KW-1185">Reference proteome</keyword>
<evidence type="ECO:0000259" key="6">
    <source>
        <dbReference type="Pfam" id="PF13873"/>
    </source>
</evidence>
<dbReference type="GO" id="GO:0003677">
    <property type="term" value="F:DNA binding"/>
    <property type="evidence" value="ECO:0007669"/>
    <property type="project" value="UniProtKB-KW"/>
</dbReference>
<evidence type="ECO:0000313" key="8">
    <source>
        <dbReference type="Proteomes" id="UP001458880"/>
    </source>
</evidence>
<protein>
    <recommendedName>
        <fullName evidence="2">Regulatory protein zeste</fullName>
    </recommendedName>
</protein>